<evidence type="ECO:0000313" key="8">
    <source>
        <dbReference type="Proteomes" id="UP000038083"/>
    </source>
</evidence>
<keyword evidence="2" id="KW-0645">Protease</keyword>
<evidence type="ECO:0000256" key="1">
    <source>
        <dbReference type="ARBA" id="ARBA00007074"/>
    </source>
</evidence>
<feature type="compositionally biased region" description="Basic and acidic residues" evidence="5">
    <location>
        <begin position="59"/>
        <end position="70"/>
    </location>
</feature>
<evidence type="ECO:0000256" key="5">
    <source>
        <dbReference type="SAM" id="MobiDB-lite"/>
    </source>
</evidence>
<dbReference type="Pfam" id="PF00877">
    <property type="entry name" value="NLPC_P60"/>
    <property type="match status" value="1"/>
</dbReference>
<dbReference type="Gene3D" id="3.90.1720.10">
    <property type="entry name" value="endopeptidase domain like (from Nostoc punctiforme)"/>
    <property type="match status" value="1"/>
</dbReference>
<dbReference type="PANTHER" id="PTHR47053">
    <property type="entry name" value="MUREIN DD-ENDOPEPTIDASE MEPH-RELATED"/>
    <property type="match status" value="1"/>
</dbReference>
<dbReference type="EMBL" id="CDOG01000034">
    <property type="protein sequence ID" value="CEN40113.1"/>
    <property type="molecule type" value="Genomic_DNA"/>
</dbReference>
<keyword evidence="4" id="KW-0788">Thiol protease</keyword>
<dbReference type="PANTHER" id="PTHR47053:SF1">
    <property type="entry name" value="MUREIN DD-ENDOPEPTIDASE MEPH-RELATED"/>
    <property type="match status" value="1"/>
</dbReference>
<feature type="region of interest" description="Disordered" evidence="5">
    <location>
        <begin position="31"/>
        <end position="83"/>
    </location>
</feature>
<reference evidence="7 8" key="1">
    <citation type="submission" date="2015-01" db="EMBL/GenBank/DDBJ databases">
        <authorList>
            <person name="MANFREDI Pablo"/>
        </authorList>
    </citation>
    <scope>NUCLEOTIDE SEQUENCE [LARGE SCALE GENOMIC DNA]</scope>
    <source>
        <strain evidence="7 8">Ccy74</strain>
    </source>
</reference>
<dbReference type="PROSITE" id="PS51257">
    <property type="entry name" value="PROKAR_LIPOPROTEIN"/>
    <property type="match status" value="1"/>
</dbReference>
<gene>
    <name evidence="7" type="ORF">CCYN74_40162</name>
</gene>
<feature type="domain" description="NlpC/P60" evidence="6">
    <location>
        <begin position="88"/>
        <end position="213"/>
    </location>
</feature>
<dbReference type="InterPro" id="IPR038765">
    <property type="entry name" value="Papain-like_cys_pep_sf"/>
</dbReference>
<keyword evidence="3" id="KW-0378">Hydrolase</keyword>
<organism evidence="7 8">
    <name type="scientific">Capnocytophaga cynodegmi</name>
    <dbReference type="NCBI Taxonomy" id="28189"/>
    <lineage>
        <taxon>Bacteria</taxon>
        <taxon>Pseudomonadati</taxon>
        <taxon>Bacteroidota</taxon>
        <taxon>Flavobacteriia</taxon>
        <taxon>Flavobacteriales</taxon>
        <taxon>Flavobacteriaceae</taxon>
        <taxon>Capnocytophaga</taxon>
    </lineage>
</organism>
<dbReference type="OrthoDB" id="9807055at2"/>
<dbReference type="Proteomes" id="UP000038083">
    <property type="component" value="Unassembled WGS sequence"/>
</dbReference>
<evidence type="ECO:0000259" key="6">
    <source>
        <dbReference type="PROSITE" id="PS51935"/>
    </source>
</evidence>
<dbReference type="InterPro" id="IPR051202">
    <property type="entry name" value="Peptidase_C40"/>
</dbReference>
<evidence type="ECO:0000256" key="4">
    <source>
        <dbReference type="ARBA" id="ARBA00022807"/>
    </source>
</evidence>
<dbReference type="PROSITE" id="PS51935">
    <property type="entry name" value="NLPC_P60"/>
    <property type="match status" value="1"/>
</dbReference>
<name>A0A0B7HEP3_9FLAO</name>
<proteinExistence type="inferred from homology"/>
<dbReference type="SUPFAM" id="SSF54001">
    <property type="entry name" value="Cysteine proteinases"/>
    <property type="match status" value="1"/>
</dbReference>
<protein>
    <submittedName>
        <fullName evidence="7">Putative secreted peptidase-related protein</fullName>
    </submittedName>
</protein>
<dbReference type="GO" id="GO:0006508">
    <property type="term" value="P:proteolysis"/>
    <property type="evidence" value="ECO:0007669"/>
    <property type="project" value="UniProtKB-KW"/>
</dbReference>
<evidence type="ECO:0000313" key="7">
    <source>
        <dbReference type="EMBL" id="CEN40113.1"/>
    </source>
</evidence>
<evidence type="ECO:0000256" key="2">
    <source>
        <dbReference type="ARBA" id="ARBA00022670"/>
    </source>
</evidence>
<comment type="similarity">
    <text evidence="1">Belongs to the peptidase C40 family.</text>
</comment>
<dbReference type="AlphaFoldDB" id="A0A0B7HEP3"/>
<dbReference type="InterPro" id="IPR000064">
    <property type="entry name" value="NLP_P60_dom"/>
</dbReference>
<evidence type="ECO:0000256" key="3">
    <source>
        <dbReference type="ARBA" id="ARBA00022801"/>
    </source>
</evidence>
<dbReference type="GO" id="GO:0008234">
    <property type="term" value="F:cysteine-type peptidase activity"/>
    <property type="evidence" value="ECO:0007669"/>
    <property type="project" value="UniProtKB-KW"/>
</dbReference>
<sequence length="214" mass="24356">MRFLKIIFLIFVILFTSCAERYSTRKRTVKMEEKQEVSKNKRNQVAEVSHKKDKKVNRNHQEKTEKHITEKTNSASVKKENPSAYTTNEQQQLVLDTALSYLGSPYKYGGTTRSGFDCSGFVSASFKPLEVSLHRSSHEMANQGKNVDLKNVQIGDLLFFVTGKNKRISHVGIVVETGNEIKFIHSSTSRGVIISSLSEGYWSKAYRKAKRILM</sequence>
<accession>A0A0B7HEP3</accession>